<dbReference type="InterPro" id="IPR005025">
    <property type="entry name" value="FMN_Rdtase-like_dom"/>
</dbReference>
<sequence length="184" mass="19963">MEKVVLLTGSPSEFTRLNGIRDYVEGYLQRGGLQPDVINIRELPAADLIQARFGGREISEALRKVEAAETVIILTPVYKASFSGLLKIFLDFLPQNGLAGKKILPLAMGGTFGHLLALDYALKPVLAALGATSIEKGAFILDSQVEKTAKHQYRLDEQAKSRLDSSLKFLLPVYTNGGISVTSS</sequence>
<name>A0A5J4JII5_9BACI</name>
<dbReference type="NCBIfam" id="TIGR03567">
    <property type="entry name" value="FMN_reduc_SsuE"/>
    <property type="match status" value="1"/>
</dbReference>
<evidence type="ECO:0000256" key="1">
    <source>
        <dbReference type="ARBA" id="ARBA00022630"/>
    </source>
</evidence>
<gene>
    <name evidence="5" type="ORF">BpJC7_28440</name>
</gene>
<dbReference type="InterPro" id="IPR020048">
    <property type="entry name" value="NADPH-dep_FMN_reduc_SsuE"/>
</dbReference>
<dbReference type="EMBL" id="BKZQ01000053">
    <property type="protein sequence ID" value="GER71541.1"/>
    <property type="molecule type" value="Genomic_DNA"/>
</dbReference>
<accession>A0A5J4JII5</accession>
<dbReference type="GO" id="GO:0008752">
    <property type="term" value="F:FMN reductase [NAD(P)H] activity"/>
    <property type="evidence" value="ECO:0007669"/>
    <property type="project" value="InterPro"/>
</dbReference>
<dbReference type="AlphaFoldDB" id="A0A5J4JII5"/>
<dbReference type="InterPro" id="IPR051814">
    <property type="entry name" value="NAD(P)H-dep_FMN_reductase"/>
</dbReference>
<dbReference type="Gene3D" id="3.40.50.360">
    <property type="match status" value="1"/>
</dbReference>
<keyword evidence="3" id="KW-0560">Oxidoreductase</keyword>
<evidence type="ECO:0000256" key="2">
    <source>
        <dbReference type="ARBA" id="ARBA00022643"/>
    </source>
</evidence>
<dbReference type="SUPFAM" id="SSF52218">
    <property type="entry name" value="Flavoproteins"/>
    <property type="match status" value="1"/>
</dbReference>
<proteinExistence type="predicted"/>
<dbReference type="GO" id="GO:0046306">
    <property type="term" value="P:alkanesulfonate catabolic process"/>
    <property type="evidence" value="ECO:0007669"/>
    <property type="project" value="InterPro"/>
</dbReference>
<protein>
    <submittedName>
        <fullName evidence="5">FMN reductase</fullName>
    </submittedName>
</protein>
<dbReference type="RefSeq" id="WP_253693647.1">
    <property type="nucleotide sequence ID" value="NZ_BKZP01000024.1"/>
</dbReference>
<comment type="caution">
    <text evidence="5">The sequence shown here is derived from an EMBL/GenBank/DDBJ whole genome shotgun (WGS) entry which is preliminary data.</text>
</comment>
<evidence type="ECO:0000259" key="4">
    <source>
        <dbReference type="Pfam" id="PF03358"/>
    </source>
</evidence>
<dbReference type="PANTHER" id="PTHR43408:SF1">
    <property type="entry name" value="FMN REDUCTASE (NADPH)"/>
    <property type="match status" value="1"/>
</dbReference>
<feature type="domain" description="NADPH-dependent FMN reductase-like" evidence="4">
    <location>
        <begin position="3"/>
        <end position="144"/>
    </location>
</feature>
<keyword evidence="2" id="KW-0288">FMN</keyword>
<dbReference type="PANTHER" id="PTHR43408">
    <property type="entry name" value="FMN REDUCTASE (NADPH)"/>
    <property type="match status" value="1"/>
</dbReference>
<keyword evidence="1" id="KW-0285">Flavoprotein</keyword>
<evidence type="ECO:0000313" key="5">
    <source>
        <dbReference type="EMBL" id="GER71541.1"/>
    </source>
</evidence>
<dbReference type="Proteomes" id="UP000391919">
    <property type="component" value="Unassembled WGS sequence"/>
</dbReference>
<organism evidence="5 6">
    <name type="scientific">Weizmannia acidilactici</name>
    <dbReference type="NCBI Taxonomy" id="2607726"/>
    <lineage>
        <taxon>Bacteria</taxon>
        <taxon>Bacillati</taxon>
        <taxon>Bacillota</taxon>
        <taxon>Bacilli</taxon>
        <taxon>Bacillales</taxon>
        <taxon>Bacillaceae</taxon>
        <taxon>Heyndrickxia</taxon>
    </lineage>
</organism>
<evidence type="ECO:0000256" key="3">
    <source>
        <dbReference type="ARBA" id="ARBA00023002"/>
    </source>
</evidence>
<keyword evidence="6" id="KW-1185">Reference proteome</keyword>
<reference evidence="5 6" key="1">
    <citation type="submission" date="2019-09" db="EMBL/GenBank/DDBJ databases">
        <title>Draft genome sequence of Bacillus sp. JC-7.</title>
        <authorList>
            <person name="Tanaka N."/>
            <person name="Shiwa Y."/>
            <person name="Fujita N."/>
            <person name="Tanasupawat S."/>
        </authorList>
    </citation>
    <scope>NUCLEOTIDE SEQUENCE [LARGE SCALE GENOMIC DNA]</scope>
    <source>
        <strain evidence="5 6">JC-7</strain>
    </source>
</reference>
<dbReference type="InterPro" id="IPR029039">
    <property type="entry name" value="Flavoprotein-like_sf"/>
</dbReference>
<evidence type="ECO:0000313" key="6">
    <source>
        <dbReference type="Proteomes" id="UP000391919"/>
    </source>
</evidence>
<dbReference type="Pfam" id="PF03358">
    <property type="entry name" value="FMN_red"/>
    <property type="match status" value="1"/>
</dbReference>